<dbReference type="InterPro" id="IPR027417">
    <property type="entry name" value="P-loop_NTPase"/>
</dbReference>
<dbReference type="STRING" id="1806892.AZH43_16815"/>
<dbReference type="SUPFAM" id="SSF52540">
    <property type="entry name" value="P-loop containing nucleoside triphosphate hydrolases"/>
    <property type="match status" value="1"/>
</dbReference>
<dbReference type="EMBL" id="LUAW01000038">
    <property type="protein sequence ID" value="KYQ70943.1"/>
    <property type="molecule type" value="Genomic_DNA"/>
</dbReference>
<dbReference type="Proteomes" id="UP000076276">
    <property type="component" value="Unassembled WGS sequence"/>
</dbReference>
<proteinExistence type="predicted"/>
<evidence type="ECO:0000256" key="1">
    <source>
        <dbReference type="ARBA" id="ARBA00022741"/>
    </source>
</evidence>
<dbReference type="RefSeq" id="WP_067671150.1">
    <property type="nucleotide sequence ID" value="NZ_LUAW01000038.1"/>
</dbReference>
<dbReference type="GO" id="GO:0005524">
    <property type="term" value="F:ATP binding"/>
    <property type="evidence" value="ECO:0007669"/>
    <property type="project" value="UniProtKB-KW"/>
</dbReference>
<comment type="caution">
    <text evidence="4">The sequence shown here is derived from an EMBL/GenBank/DDBJ whole genome shotgun (WGS) entry which is preliminary data.</text>
</comment>
<evidence type="ECO:0000313" key="4">
    <source>
        <dbReference type="EMBL" id="KYQ70943.1"/>
    </source>
</evidence>
<keyword evidence="1" id="KW-0547">Nucleotide-binding</keyword>
<accession>A0A151XYN7</accession>
<gene>
    <name evidence="4" type="ORF">AZH43_16815</name>
</gene>
<sequence>MPRQPRIRMFAGPNGSGKSTVKEYLLPQHIGAYLNADELEQQLNQTQCIDLMSYYPALNSHELLNFLKQKKRPKAGEYRPLLSKEPAILDEWKILFEASEIDSYLCARIIDYIRLAFLDLKVSFTFETVMPHVSKVEFLKTAKHKGYQTYLYFVSTVDPLINIARVKYRVQTGGHGVPEQKIIERYQRSMDLLMQAIEAADRTYIFDNSADGQVASFIAEIESAEILKMNQSLKVLPKWFAEKVLKDFEA</sequence>
<keyword evidence="5" id="KW-1185">Reference proteome</keyword>
<evidence type="ECO:0000259" key="3">
    <source>
        <dbReference type="Pfam" id="PF06414"/>
    </source>
</evidence>
<name>A0A151XYN7_9GAMM</name>
<reference evidence="4 5" key="1">
    <citation type="submission" date="2016-03" db="EMBL/GenBank/DDBJ databases">
        <title>Acinetobacter genomospecies 28 strain ANC 4149.</title>
        <authorList>
            <person name="Radolfova-Krizova L."/>
            <person name="Nemec A."/>
        </authorList>
    </citation>
    <scope>NUCLEOTIDE SEQUENCE [LARGE SCALE GENOMIC DNA]</scope>
    <source>
        <strain evidence="4 5">ANC 4149</strain>
    </source>
</reference>
<dbReference type="GO" id="GO:0016301">
    <property type="term" value="F:kinase activity"/>
    <property type="evidence" value="ECO:0007669"/>
    <property type="project" value="InterPro"/>
</dbReference>
<keyword evidence="2" id="KW-0067">ATP-binding</keyword>
<dbReference type="AlphaFoldDB" id="A0A151XYN7"/>
<protein>
    <submittedName>
        <fullName evidence="4">Zeta toxin</fullName>
    </submittedName>
</protein>
<organism evidence="4 5">
    <name type="scientific">Acinetobacter pragensis</name>
    <dbReference type="NCBI Taxonomy" id="1806892"/>
    <lineage>
        <taxon>Bacteria</taxon>
        <taxon>Pseudomonadati</taxon>
        <taxon>Pseudomonadota</taxon>
        <taxon>Gammaproteobacteria</taxon>
        <taxon>Moraxellales</taxon>
        <taxon>Moraxellaceae</taxon>
        <taxon>Acinetobacter</taxon>
    </lineage>
</organism>
<dbReference type="PANTHER" id="PTHR39206">
    <property type="entry name" value="SLL8004 PROTEIN"/>
    <property type="match status" value="1"/>
</dbReference>
<evidence type="ECO:0000313" key="5">
    <source>
        <dbReference type="Proteomes" id="UP000076276"/>
    </source>
</evidence>
<feature type="domain" description="Zeta toxin" evidence="3">
    <location>
        <begin position="113"/>
        <end position="209"/>
    </location>
</feature>
<evidence type="ECO:0000256" key="2">
    <source>
        <dbReference type="ARBA" id="ARBA00022840"/>
    </source>
</evidence>
<dbReference type="Pfam" id="PF06414">
    <property type="entry name" value="Zeta_toxin"/>
    <property type="match status" value="1"/>
</dbReference>
<dbReference type="Gene3D" id="3.40.50.300">
    <property type="entry name" value="P-loop containing nucleotide triphosphate hydrolases"/>
    <property type="match status" value="1"/>
</dbReference>
<dbReference type="InterPro" id="IPR010488">
    <property type="entry name" value="Zeta_toxin_domain"/>
</dbReference>
<dbReference type="PANTHER" id="PTHR39206:SF1">
    <property type="entry name" value="SLL8004 PROTEIN"/>
    <property type="match status" value="1"/>
</dbReference>